<dbReference type="InterPro" id="IPR016040">
    <property type="entry name" value="NAD(P)-bd_dom"/>
</dbReference>
<feature type="domain" description="NAD(P)-binding" evidence="1">
    <location>
        <begin position="10"/>
        <end position="207"/>
    </location>
</feature>
<dbReference type="EMBL" id="JBHRTS010000005">
    <property type="protein sequence ID" value="MFC3194843.1"/>
    <property type="molecule type" value="Genomic_DNA"/>
</dbReference>
<dbReference type="Gene3D" id="3.40.50.720">
    <property type="entry name" value="NAD(P)-binding Rossmann-like Domain"/>
    <property type="match status" value="1"/>
</dbReference>
<comment type="caution">
    <text evidence="2">The sequence shown here is derived from an EMBL/GenBank/DDBJ whole genome shotgun (WGS) entry which is preliminary data.</text>
</comment>
<dbReference type="Pfam" id="PF13460">
    <property type="entry name" value="NAD_binding_10"/>
    <property type="match status" value="1"/>
</dbReference>
<organism evidence="2 3">
    <name type="scientific">Marinicella sediminis</name>
    <dbReference type="NCBI Taxonomy" id="1792834"/>
    <lineage>
        <taxon>Bacteria</taxon>
        <taxon>Pseudomonadati</taxon>
        <taxon>Pseudomonadota</taxon>
        <taxon>Gammaproteobacteria</taxon>
        <taxon>Lysobacterales</taxon>
        <taxon>Marinicellaceae</taxon>
        <taxon>Marinicella</taxon>
    </lineage>
</organism>
<evidence type="ECO:0000259" key="1">
    <source>
        <dbReference type="Pfam" id="PF13460"/>
    </source>
</evidence>
<evidence type="ECO:0000313" key="3">
    <source>
        <dbReference type="Proteomes" id="UP001595533"/>
    </source>
</evidence>
<keyword evidence="3" id="KW-1185">Reference proteome</keyword>
<dbReference type="InterPro" id="IPR036291">
    <property type="entry name" value="NAD(P)-bd_dom_sf"/>
</dbReference>
<sequence>MSVKNILVIGATGGSGRQTVYALRHRGHQVTALSRKASAQFRPPVRTIDGSALHQATLRKAIQGQDAVIITLGISENPFRVRLLGPKNTPLNIRSTGTQAVIRVMQELGVKRLIVQTTFGSGPSKQLLRTVDRLFFDWVLKPQIADTDQQDQLVRNSGLDWTIVQPVHLSDRTDDDHELLASTQLNVGQWNISRQLVGTFHAQALDNDTTIGQTVALSAV</sequence>
<proteinExistence type="predicted"/>
<dbReference type="PANTHER" id="PTHR15020:SF50">
    <property type="entry name" value="UPF0659 PROTEIN YMR090W"/>
    <property type="match status" value="1"/>
</dbReference>
<dbReference type="PANTHER" id="PTHR15020">
    <property type="entry name" value="FLAVIN REDUCTASE-RELATED"/>
    <property type="match status" value="1"/>
</dbReference>
<name>A0ABV7JF36_9GAMM</name>
<dbReference type="SUPFAM" id="SSF51735">
    <property type="entry name" value="NAD(P)-binding Rossmann-fold domains"/>
    <property type="match status" value="1"/>
</dbReference>
<dbReference type="RefSeq" id="WP_157892743.1">
    <property type="nucleotide sequence ID" value="NZ_JBHRTS010000005.1"/>
</dbReference>
<accession>A0ABV7JF36</accession>
<gene>
    <name evidence="2" type="ORF">ACFODZ_11390</name>
</gene>
<evidence type="ECO:0000313" key="2">
    <source>
        <dbReference type="EMBL" id="MFC3194843.1"/>
    </source>
</evidence>
<reference evidence="3" key="1">
    <citation type="journal article" date="2019" name="Int. J. Syst. Evol. Microbiol.">
        <title>The Global Catalogue of Microorganisms (GCM) 10K type strain sequencing project: providing services to taxonomists for standard genome sequencing and annotation.</title>
        <authorList>
            <consortium name="The Broad Institute Genomics Platform"/>
            <consortium name="The Broad Institute Genome Sequencing Center for Infectious Disease"/>
            <person name="Wu L."/>
            <person name="Ma J."/>
        </authorList>
    </citation>
    <scope>NUCLEOTIDE SEQUENCE [LARGE SCALE GENOMIC DNA]</scope>
    <source>
        <strain evidence="3">KCTC 42953</strain>
    </source>
</reference>
<dbReference type="Proteomes" id="UP001595533">
    <property type="component" value="Unassembled WGS sequence"/>
</dbReference>
<protein>
    <submittedName>
        <fullName evidence="2">NAD(P)-dependent oxidoreductase</fullName>
    </submittedName>
</protein>